<sequence>MCDSHSASIDEMIGLDDLENIGNTNKAILSEQQKSADENLFLRYLELDPIEGPEAIPAATQRRATGIKNGRTPFTHTKRLMKSGKSGFGFSVVWTHPPRIERVEKGLPADRAGILPGDYLIFVDKHNVVMMPEIEILNLIRSYGSQLTLEIFRRNTSRNGSVPSVKRVNSVATVSSTVLPTPTSFIPRRPSTVCSTNTASVDCSRKKLHLPQVTFSSEKPSSNPDENRRRTMYQLINKEQQYATGLQFAITRFVSALSERKDLISPLEHKTLFQNSEEILRITEDLIDSLVQEDGELKINSLCRTYFSKVKELCSAYKRYCSGIKKADCVLANKTRNSNSDFCRFLHKPEIPRRRPDITTFIHKPLEHYREILKLLTVIQSLTNHSHEDYSVINQLVQDMQITYREITSEAGLMEPTGGGRPLLTVQDLENRLVFTKCKPFILNKPGRQWIFGSDLSRIEGRNVRQYWALLFSDLLLFAKVSRDRVLFITEDPVPLAHITDMLFNIRKKDTEFRILVSPEGGLAVSPTIHCGPDLSRTPKRSTSKKSIILRAPTIELKAVWQNLLQRQILYINAGMEGSSLSSPLESPDAPITSSVATLQSAESLSLRRQVRLNSGHCSQTVVKSRLPALTQLNNFGMCNSPTFVHQTSLAKTPDSPSANVSSPSSENSQAFSSHFNSQINLPYSSYPPYSEQSPSLLTPSPELSSNNDDQFFEEFEFLKFWEESWDFDYDLISLNIDDTSTNSFHSNEKL</sequence>
<accession>A0AAW1UBJ7</accession>
<evidence type="ECO:0000259" key="2">
    <source>
        <dbReference type="PROSITE" id="PS50010"/>
    </source>
</evidence>
<evidence type="ECO:0000259" key="3">
    <source>
        <dbReference type="PROSITE" id="PS50106"/>
    </source>
</evidence>
<dbReference type="InterPro" id="IPR000219">
    <property type="entry name" value="DH_dom"/>
</dbReference>
<dbReference type="AlphaFoldDB" id="A0AAW1UBJ7"/>
<dbReference type="Proteomes" id="UP001431783">
    <property type="component" value="Unassembled WGS sequence"/>
</dbReference>
<dbReference type="PROSITE" id="PS50010">
    <property type="entry name" value="DH_2"/>
    <property type="match status" value="1"/>
</dbReference>
<name>A0AAW1UBJ7_9CUCU</name>
<keyword evidence="5" id="KW-1185">Reference proteome</keyword>
<dbReference type="InterPro" id="IPR011993">
    <property type="entry name" value="PH-like_dom_sf"/>
</dbReference>
<organism evidence="4 5">
    <name type="scientific">Henosepilachna vigintioctopunctata</name>
    <dbReference type="NCBI Taxonomy" id="420089"/>
    <lineage>
        <taxon>Eukaryota</taxon>
        <taxon>Metazoa</taxon>
        <taxon>Ecdysozoa</taxon>
        <taxon>Arthropoda</taxon>
        <taxon>Hexapoda</taxon>
        <taxon>Insecta</taxon>
        <taxon>Pterygota</taxon>
        <taxon>Neoptera</taxon>
        <taxon>Endopterygota</taxon>
        <taxon>Coleoptera</taxon>
        <taxon>Polyphaga</taxon>
        <taxon>Cucujiformia</taxon>
        <taxon>Coccinelloidea</taxon>
        <taxon>Coccinellidae</taxon>
        <taxon>Epilachninae</taxon>
        <taxon>Epilachnini</taxon>
        <taxon>Henosepilachna</taxon>
    </lineage>
</organism>
<dbReference type="Pfam" id="PF00621">
    <property type="entry name" value="RhoGEF"/>
    <property type="match status" value="1"/>
</dbReference>
<dbReference type="InterPro" id="IPR035899">
    <property type="entry name" value="DBL_dom_sf"/>
</dbReference>
<dbReference type="GO" id="GO:0005085">
    <property type="term" value="F:guanyl-nucleotide exchange factor activity"/>
    <property type="evidence" value="ECO:0007669"/>
    <property type="project" value="InterPro"/>
</dbReference>
<protein>
    <submittedName>
        <fullName evidence="4">Uncharacterized protein</fullName>
    </submittedName>
</protein>
<dbReference type="Pfam" id="PF00595">
    <property type="entry name" value="PDZ"/>
    <property type="match status" value="1"/>
</dbReference>
<dbReference type="Gene3D" id="2.30.29.30">
    <property type="entry name" value="Pleckstrin-homology domain (PH domain)/Phosphotyrosine-binding domain (PTB)"/>
    <property type="match status" value="1"/>
</dbReference>
<dbReference type="PANTHER" id="PTHR46848:SF1">
    <property type="entry name" value="REGULATOR OF G-PROTEIN SIGNALING 3"/>
    <property type="match status" value="1"/>
</dbReference>
<dbReference type="InterPro" id="IPR036034">
    <property type="entry name" value="PDZ_sf"/>
</dbReference>
<dbReference type="SUPFAM" id="SSF48065">
    <property type="entry name" value="DBL homology domain (DH-domain)"/>
    <property type="match status" value="1"/>
</dbReference>
<gene>
    <name evidence="4" type="ORF">WA026_014426</name>
</gene>
<dbReference type="SUPFAM" id="SSF50156">
    <property type="entry name" value="PDZ domain-like"/>
    <property type="match status" value="1"/>
</dbReference>
<proteinExistence type="predicted"/>
<feature type="domain" description="PDZ" evidence="3">
    <location>
        <begin position="77"/>
        <end position="155"/>
    </location>
</feature>
<evidence type="ECO:0000313" key="4">
    <source>
        <dbReference type="EMBL" id="KAK9881082.1"/>
    </source>
</evidence>
<dbReference type="Gene3D" id="1.20.900.10">
    <property type="entry name" value="Dbl homology (DH) domain"/>
    <property type="match status" value="1"/>
</dbReference>
<feature type="compositionally biased region" description="Low complexity" evidence="1">
    <location>
        <begin position="656"/>
        <end position="669"/>
    </location>
</feature>
<dbReference type="Gene3D" id="2.30.42.10">
    <property type="match status" value="1"/>
</dbReference>
<dbReference type="PROSITE" id="PS50106">
    <property type="entry name" value="PDZ"/>
    <property type="match status" value="1"/>
</dbReference>
<feature type="region of interest" description="Disordered" evidence="1">
    <location>
        <begin position="649"/>
        <end position="672"/>
    </location>
</feature>
<dbReference type="GO" id="GO:0005886">
    <property type="term" value="C:plasma membrane"/>
    <property type="evidence" value="ECO:0007669"/>
    <property type="project" value="TreeGrafter"/>
</dbReference>
<reference evidence="4 5" key="1">
    <citation type="submission" date="2023-03" db="EMBL/GenBank/DDBJ databases">
        <title>Genome insight into feeding habits of ladybird beetles.</title>
        <authorList>
            <person name="Li H.-S."/>
            <person name="Huang Y.-H."/>
            <person name="Pang H."/>
        </authorList>
    </citation>
    <scope>NUCLEOTIDE SEQUENCE [LARGE SCALE GENOMIC DNA]</scope>
    <source>
        <strain evidence="4">SYSU_2023b</strain>
        <tissue evidence="4">Whole body</tissue>
    </source>
</reference>
<dbReference type="PANTHER" id="PTHR46848">
    <property type="entry name" value="REGULATOR OF G-PROTEIN SIGNALING 3"/>
    <property type="match status" value="1"/>
</dbReference>
<comment type="caution">
    <text evidence="4">The sequence shown here is derived from an EMBL/GenBank/DDBJ whole genome shotgun (WGS) entry which is preliminary data.</text>
</comment>
<evidence type="ECO:0000256" key="1">
    <source>
        <dbReference type="SAM" id="MobiDB-lite"/>
    </source>
</evidence>
<feature type="domain" description="DH" evidence="2">
    <location>
        <begin position="227"/>
        <end position="410"/>
    </location>
</feature>
<evidence type="ECO:0000313" key="5">
    <source>
        <dbReference type="Proteomes" id="UP001431783"/>
    </source>
</evidence>
<dbReference type="InterPro" id="IPR001478">
    <property type="entry name" value="PDZ"/>
</dbReference>
<dbReference type="GO" id="GO:0005634">
    <property type="term" value="C:nucleus"/>
    <property type="evidence" value="ECO:0007669"/>
    <property type="project" value="TreeGrafter"/>
</dbReference>
<dbReference type="SUPFAM" id="SSF50729">
    <property type="entry name" value="PH domain-like"/>
    <property type="match status" value="1"/>
</dbReference>
<dbReference type="EMBL" id="JARQZJ010000067">
    <property type="protein sequence ID" value="KAK9881082.1"/>
    <property type="molecule type" value="Genomic_DNA"/>
</dbReference>
<dbReference type="SMART" id="SM00228">
    <property type="entry name" value="PDZ"/>
    <property type="match status" value="1"/>
</dbReference>